<dbReference type="RefSeq" id="WP_000958205.1">
    <property type="nucleotide sequence ID" value="NC_011092.1"/>
</dbReference>
<dbReference type="InterPro" id="IPR008258">
    <property type="entry name" value="Transglycosylase_SLT_dom_1"/>
</dbReference>
<organism evidence="3 4">
    <name type="scientific">Salmonella schwarzengrund (strain CVM19633)</name>
    <dbReference type="NCBI Taxonomy" id="439843"/>
    <lineage>
        <taxon>Bacteria</taxon>
        <taxon>Pseudomonadati</taxon>
        <taxon>Pseudomonadota</taxon>
        <taxon>Gammaproteobacteria</taxon>
        <taxon>Enterobacterales</taxon>
        <taxon>Enterobacteriaceae</taxon>
        <taxon>Salmonella</taxon>
    </lineage>
</organism>
<dbReference type="Gene3D" id="1.10.530.10">
    <property type="match status" value="1"/>
</dbReference>
<feature type="compositionally biased region" description="Polar residues" evidence="1">
    <location>
        <begin position="161"/>
        <end position="171"/>
    </location>
</feature>
<evidence type="ECO:0000256" key="1">
    <source>
        <dbReference type="SAM" id="MobiDB-lite"/>
    </source>
</evidence>
<sequence length="220" mass="23549">MLTTAALFQLAMQCAPAVHPDTIHDITRTESGLNPYAIAEIVPVKGGRSRVISHLPSSKDEALKIVEAIKQKKHRYSVGLMQITSTNFPQFGVSAESMFNPCDNMTVAAKIITDCYQRGGTLQRALSCYYSGNFETGQRPESAFGNTSYVQRIGYVVPSTRAEQQTASPSSGEAPAVPSDNTVYPDSVIRGVIPAPDTTPTSIAAYPPHVVRGGLAVSSD</sequence>
<dbReference type="EMBL" id="CP001125">
    <property type="protein sequence ID" value="ACF88562.1"/>
    <property type="molecule type" value="Genomic_DNA"/>
</dbReference>
<reference evidence="3 4" key="1">
    <citation type="journal article" date="2011" name="J. Bacteriol.">
        <title>Comparative genomics of 28 Salmonella enterica isolates: evidence for CRISPR-mediated adaptive sublineage evolution.</title>
        <authorList>
            <person name="Fricke W.F."/>
            <person name="Mammel M.K."/>
            <person name="McDermott P.F."/>
            <person name="Tartera C."/>
            <person name="White D.G."/>
            <person name="Leclerc J.E."/>
            <person name="Ravel J."/>
            <person name="Cebula T.A."/>
        </authorList>
    </citation>
    <scope>NUCLEOTIDE SEQUENCE [LARGE SCALE GENOMIC DNA]</scope>
    <source>
        <strain evidence="3 4">CVM19633</strain>
        <plasmid evidence="3 4">pCVM19633_110</plasmid>
    </source>
</reference>
<dbReference type="KEGG" id="sew:SeSA_B0106"/>
<gene>
    <name evidence="3" type="ordered locus">SeSA_B0106</name>
</gene>
<feature type="domain" description="Transglycosylase SLT" evidence="2">
    <location>
        <begin position="13"/>
        <end position="138"/>
    </location>
</feature>
<dbReference type="AlphaFoldDB" id="A0A0U1RFC8"/>
<name>A0A0U1RFC8_SALSV</name>
<keyword evidence="3" id="KW-0614">Plasmid</keyword>
<evidence type="ECO:0000313" key="4">
    <source>
        <dbReference type="Proteomes" id="UP000001865"/>
    </source>
</evidence>
<evidence type="ECO:0000313" key="3">
    <source>
        <dbReference type="EMBL" id="ACF88562.1"/>
    </source>
</evidence>
<accession>A0A0U1RFC8</accession>
<dbReference type="SUPFAM" id="SSF53955">
    <property type="entry name" value="Lysozyme-like"/>
    <property type="match status" value="1"/>
</dbReference>
<dbReference type="CDD" id="cd16892">
    <property type="entry name" value="LT_VirB1-like"/>
    <property type="match status" value="1"/>
</dbReference>
<dbReference type="Proteomes" id="UP000001865">
    <property type="component" value="Plasmid pCVM19633_110"/>
</dbReference>
<dbReference type="HOGENOM" id="CLU_076837_2_1_6"/>
<protein>
    <submittedName>
        <fullName evidence="3">Type IV secretory pathway VirB1 component</fullName>
    </submittedName>
</protein>
<dbReference type="InterPro" id="IPR023346">
    <property type="entry name" value="Lysozyme-like_dom_sf"/>
</dbReference>
<feature type="region of interest" description="Disordered" evidence="1">
    <location>
        <begin position="161"/>
        <end position="183"/>
    </location>
</feature>
<dbReference type="Pfam" id="PF01464">
    <property type="entry name" value="SLT"/>
    <property type="match status" value="1"/>
</dbReference>
<proteinExistence type="predicted"/>
<geneLocation type="plasmid" evidence="3 4">
    <name>pCVM19633_110</name>
</geneLocation>
<evidence type="ECO:0000259" key="2">
    <source>
        <dbReference type="Pfam" id="PF01464"/>
    </source>
</evidence>